<evidence type="ECO:0000256" key="19">
    <source>
        <dbReference type="ARBA" id="ARBA00047899"/>
    </source>
</evidence>
<keyword evidence="6" id="KW-1003">Cell membrane</keyword>
<evidence type="ECO:0000256" key="7">
    <source>
        <dbReference type="ARBA" id="ARBA00022527"/>
    </source>
</evidence>
<keyword evidence="24" id="KW-1185">Reference proteome</keyword>
<evidence type="ECO:0000256" key="1">
    <source>
        <dbReference type="ARBA" id="ARBA00004251"/>
    </source>
</evidence>
<comment type="similarity">
    <text evidence="4">In the C-terminal section; belongs to the protein kinase superfamily. Ser/Thr protein kinase family.</text>
</comment>
<dbReference type="InterPro" id="IPR011009">
    <property type="entry name" value="Kinase-like_dom_sf"/>
</dbReference>
<evidence type="ECO:0000256" key="11">
    <source>
        <dbReference type="ARBA" id="ARBA00022734"/>
    </source>
</evidence>
<evidence type="ECO:0000256" key="15">
    <source>
        <dbReference type="ARBA" id="ARBA00022989"/>
    </source>
</evidence>
<keyword evidence="14 21" id="KW-0067">ATP-binding</keyword>
<dbReference type="InterPro" id="IPR000719">
    <property type="entry name" value="Prot_kinase_dom"/>
</dbReference>
<name>A0A6A6MDX2_HEVBR</name>
<evidence type="ECO:0000313" key="24">
    <source>
        <dbReference type="Proteomes" id="UP000467840"/>
    </source>
</evidence>
<comment type="subcellular location">
    <subcellularLocation>
        <location evidence="1">Cell membrane</location>
        <topology evidence="1">Single-pass type I membrane protein</topology>
    </subcellularLocation>
</comment>
<dbReference type="PROSITE" id="PS00108">
    <property type="entry name" value="PROTEIN_KINASE_ST"/>
    <property type="match status" value="2"/>
</dbReference>
<evidence type="ECO:0000256" key="10">
    <source>
        <dbReference type="ARBA" id="ARBA00022729"/>
    </source>
</evidence>
<proteinExistence type="inferred from homology"/>
<evidence type="ECO:0000313" key="23">
    <source>
        <dbReference type="EMBL" id="KAF2311890.1"/>
    </source>
</evidence>
<comment type="catalytic activity">
    <reaction evidence="19">
        <text>L-threonyl-[protein] + ATP = O-phospho-L-threonyl-[protein] + ADP + H(+)</text>
        <dbReference type="Rhea" id="RHEA:46608"/>
        <dbReference type="Rhea" id="RHEA-COMP:11060"/>
        <dbReference type="Rhea" id="RHEA-COMP:11605"/>
        <dbReference type="ChEBI" id="CHEBI:15378"/>
        <dbReference type="ChEBI" id="CHEBI:30013"/>
        <dbReference type="ChEBI" id="CHEBI:30616"/>
        <dbReference type="ChEBI" id="CHEBI:61977"/>
        <dbReference type="ChEBI" id="CHEBI:456216"/>
        <dbReference type="EC" id="2.7.11.1"/>
    </reaction>
</comment>
<keyword evidence="11" id="KW-0430">Lectin</keyword>
<dbReference type="InterPro" id="IPR008271">
    <property type="entry name" value="Ser/Thr_kinase_AS"/>
</dbReference>
<keyword evidence="12 21" id="KW-0547">Nucleotide-binding</keyword>
<dbReference type="SUPFAM" id="SSF56112">
    <property type="entry name" value="Protein kinase-like (PK-like)"/>
    <property type="match status" value="2"/>
</dbReference>
<dbReference type="FunFam" id="3.30.200.20:FF:000112">
    <property type="entry name" value="Lectin-domain containing receptor kinase A4.3"/>
    <property type="match status" value="1"/>
</dbReference>
<evidence type="ECO:0000256" key="6">
    <source>
        <dbReference type="ARBA" id="ARBA00022475"/>
    </source>
</evidence>
<dbReference type="Gene3D" id="2.60.120.200">
    <property type="match status" value="1"/>
</dbReference>
<keyword evidence="9" id="KW-0812">Transmembrane</keyword>
<dbReference type="InterPro" id="IPR013320">
    <property type="entry name" value="ConA-like_dom_sf"/>
</dbReference>
<dbReference type="Gene3D" id="3.30.200.20">
    <property type="entry name" value="Phosphorylase Kinase, domain 1"/>
    <property type="match status" value="1"/>
</dbReference>
<dbReference type="EMBL" id="JAAGAX010000006">
    <property type="protein sequence ID" value="KAF2311890.1"/>
    <property type="molecule type" value="Genomic_DNA"/>
</dbReference>
<dbReference type="CDD" id="cd14066">
    <property type="entry name" value="STKc_IRAK"/>
    <property type="match status" value="1"/>
</dbReference>
<keyword evidence="15" id="KW-1133">Transmembrane helix</keyword>
<dbReference type="GO" id="GO:0005886">
    <property type="term" value="C:plasma membrane"/>
    <property type="evidence" value="ECO:0007669"/>
    <property type="project" value="UniProtKB-SubCell"/>
</dbReference>
<evidence type="ECO:0000256" key="21">
    <source>
        <dbReference type="PROSITE-ProRule" id="PRU10141"/>
    </source>
</evidence>
<keyword evidence="16" id="KW-0472">Membrane</keyword>
<protein>
    <recommendedName>
        <fullName evidence="5">non-specific serine/threonine protein kinase</fullName>
        <ecNumber evidence="5">2.7.11.1</ecNumber>
    </recommendedName>
</protein>
<dbReference type="GO" id="GO:0030246">
    <property type="term" value="F:carbohydrate binding"/>
    <property type="evidence" value="ECO:0007669"/>
    <property type="project" value="UniProtKB-KW"/>
</dbReference>
<comment type="similarity">
    <text evidence="3">In the N-terminal section; belongs to the leguminous lectin family.</text>
</comment>
<evidence type="ECO:0000259" key="22">
    <source>
        <dbReference type="PROSITE" id="PS50011"/>
    </source>
</evidence>
<evidence type="ECO:0000256" key="12">
    <source>
        <dbReference type="ARBA" id="ARBA00022741"/>
    </source>
</evidence>
<evidence type="ECO:0000256" key="18">
    <source>
        <dbReference type="ARBA" id="ARBA00023180"/>
    </source>
</evidence>
<evidence type="ECO:0000256" key="9">
    <source>
        <dbReference type="ARBA" id="ARBA00022692"/>
    </source>
</evidence>
<dbReference type="InterPro" id="IPR050528">
    <property type="entry name" value="L-type_Lectin-RKs"/>
</dbReference>
<dbReference type="Gene3D" id="1.10.510.10">
    <property type="entry name" value="Transferase(Phosphotransferase) domain 1"/>
    <property type="match status" value="2"/>
</dbReference>
<dbReference type="PROSITE" id="PS00107">
    <property type="entry name" value="PROTEIN_KINASE_ATP"/>
    <property type="match status" value="1"/>
</dbReference>
<evidence type="ECO:0000256" key="20">
    <source>
        <dbReference type="ARBA" id="ARBA00048679"/>
    </source>
</evidence>
<reference evidence="23 24" key="1">
    <citation type="journal article" date="2020" name="Mol. Plant">
        <title>The Chromosome-Based Rubber Tree Genome Provides New Insights into Spurge Genome Evolution and Rubber Biosynthesis.</title>
        <authorList>
            <person name="Liu J."/>
            <person name="Shi C."/>
            <person name="Shi C.C."/>
            <person name="Li W."/>
            <person name="Zhang Q.J."/>
            <person name="Zhang Y."/>
            <person name="Li K."/>
            <person name="Lu H.F."/>
            <person name="Shi C."/>
            <person name="Zhu S.T."/>
            <person name="Xiao Z.Y."/>
            <person name="Nan H."/>
            <person name="Yue Y."/>
            <person name="Zhu X.G."/>
            <person name="Wu Y."/>
            <person name="Hong X.N."/>
            <person name="Fan G.Y."/>
            <person name="Tong Y."/>
            <person name="Zhang D."/>
            <person name="Mao C.L."/>
            <person name="Liu Y.L."/>
            <person name="Hao S.J."/>
            <person name="Liu W.Q."/>
            <person name="Lv M.Q."/>
            <person name="Zhang H.B."/>
            <person name="Liu Y."/>
            <person name="Hu-Tang G.R."/>
            <person name="Wang J.P."/>
            <person name="Wang J.H."/>
            <person name="Sun Y.H."/>
            <person name="Ni S.B."/>
            <person name="Chen W.B."/>
            <person name="Zhang X.C."/>
            <person name="Jiao Y.N."/>
            <person name="Eichler E.E."/>
            <person name="Li G.H."/>
            <person name="Liu X."/>
            <person name="Gao L.Z."/>
        </authorList>
    </citation>
    <scope>NUCLEOTIDE SEQUENCE [LARGE SCALE GENOMIC DNA]</scope>
    <source>
        <strain evidence="24">cv. GT1</strain>
        <tissue evidence="23">Leaf</tissue>
    </source>
</reference>
<keyword evidence="18" id="KW-0325">Glycoprotein</keyword>
<dbReference type="AlphaFoldDB" id="A0A6A6MDX2"/>
<dbReference type="CDD" id="cd06899">
    <property type="entry name" value="lectin_legume_LecRK_Arcelin_ConA"/>
    <property type="match status" value="1"/>
</dbReference>
<evidence type="ECO:0000256" key="5">
    <source>
        <dbReference type="ARBA" id="ARBA00012513"/>
    </source>
</evidence>
<feature type="domain" description="Protein kinase" evidence="22">
    <location>
        <begin position="1"/>
        <end position="200"/>
    </location>
</feature>
<keyword evidence="10" id="KW-0732">Signal</keyword>
<dbReference type="Proteomes" id="UP000467840">
    <property type="component" value="Chromosome 14"/>
</dbReference>
<comment type="similarity">
    <text evidence="2">Belongs to the leguminous lectin family.</text>
</comment>
<dbReference type="Pfam" id="PF00069">
    <property type="entry name" value="Pkinase"/>
    <property type="match status" value="2"/>
</dbReference>
<dbReference type="InterPro" id="IPR001220">
    <property type="entry name" value="Legume_lectin_dom"/>
</dbReference>
<feature type="domain" description="Protein kinase" evidence="22">
    <location>
        <begin position="555"/>
        <end position="831"/>
    </location>
</feature>
<comment type="caution">
    <text evidence="23">The sequence shown here is derived from an EMBL/GenBank/DDBJ whole genome shotgun (WGS) entry which is preliminary data.</text>
</comment>
<evidence type="ECO:0000256" key="2">
    <source>
        <dbReference type="ARBA" id="ARBA00007606"/>
    </source>
</evidence>
<comment type="catalytic activity">
    <reaction evidence="20">
        <text>L-seryl-[protein] + ATP = O-phospho-L-seryl-[protein] + ADP + H(+)</text>
        <dbReference type="Rhea" id="RHEA:17989"/>
        <dbReference type="Rhea" id="RHEA-COMP:9863"/>
        <dbReference type="Rhea" id="RHEA-COMP:11604"/>
        <dbReference type="ChEBI" id="CHEBI:15378"/>
        <dbReference type="ChEBI" id="CHEBI:29999"/>
        <dbReference type="ChEBI" id="CHEBI:30616"/>
        <dbReference type="ChEBI" id="CHEBI:83421"/>
        <dbReference type="ChEBI" id="CHEBI:456216"/>
        <dbReference type="EC" id="2.7.11.1"/>
    </reaction>
</comment>
<evidence type="ECO:0000256" key="14">
    <source>
        <dbReference type="ARBA" id="ARBA00022840"/>
    </source>
</evidence>
<keyword evidence="8" id="KW-0808">Transferase</keyword>
<accession>A0A6A6MDX2</accession>
<feature type="binding site" evidence="21">
    <location>
        <position position="585"/>
    </location>
    <ligand>
        <name>ATP</name>
        <dbReference type="ChEBI" id="CHEBI:30616"/>
    </ligand>
</feature>
<organism evidence="23 24">
    <name type="scientific">Hevea brasiliensis</name>
    <name type="common">Para rubber tree</name>
    <name type="synonym">Siphonia brasiliensis</name>
    <dbReference type="NCBI Taxonomy" id="3981"/>
    <lineage>
        <taxon>Eukaryota</taxon>
        <taxon>Viridiplantae</taxon>
        <taxon>Streptophyta</taxon>
        <taxon>Embryophyta</taxon>
        <taxon>Tracheophyta</taxon>
        <taxon>Spermatophyta</taxon>
        <taxon>Magnoliopsida</taxon>
        <taxon>eudicotyledons</taxon>
        <taxon>Gunneridae</taxon>
        <taxon>Pentapetalae</taxon>
        <taxon>rosids</taxon>
        <taxon>fabids</taxon>
        <taxon>Malpighiales</taxon>
        <taxon>Euphorbiaceae</taxon>
        <taxon>Crotonoideae</taxon>
        <taxon>Micrandreae</taxon>
        <taxon>Hevea</taxon>
    </lineage>
</organism>
<dbReference type="FunFam" id="1.10.510.10:FF:000108">
    <property type="entry name" value="L-type lectin-domain containing receptor kinase S.4"/>
    <property type="match status" value="2"/>
</dbReference>
<dbReference type="FunFam" id="2.60.120.200:FF:000096">
    <property type="entry name" value="L-type lectin-domain containing receptor kinase V.9"/>
    <property type="match status" value="1"/>
</dbReference>
<evidence type="ECO:0000256" key="17">
    <source>
        <dbReference type="ARBA" id="ARBA00023170"/>
    </source>
</evidence>
<evidence type="ECO:0000256" key="13">
    <source>
        <dbReference type="ARBA" id="ARBA00022777"/>
    </source>
</evidence>
<dbReference type="SUPFAM" id="SSF49899">
    <property type="entry name" value="Concanavalin A-like lectins/glucanases"/>
    <property type="match status" value="1"/>
</dbReference>
<dbReference type="GO" id="GO:0004674">
    <property type="term" value="F:protein serine/threonine kinase activity"/>
    <property type="evidence" value="ECO:0007669"/>
    <property type="project" value="UniProtKB-KW"/>
</dbReference>
<keyword evidence="17" id="KW-0675">Receptor</keyword>
<dbReference type="Pfam" id="PF00139">
    <property type="entry name" value="Lectin_legB"/>
    <property type="match status" value="1"/>
</dbReference>
<evidence type="ECO:0000256" key="16">
    <source>
        <dbReference type="ARBA" id="ARBA00023136"/>
    </source>
</evidence>
<sequence length="927" mass="103904">MPNGSLDMFLFSNENPSLDWVQQCQTIKGVASALFYLHEEWEQVVLHRDVKASNVLLDADLNRRLGDFGLSKFHDHGSTPQTTSVVGTVGYLAPELTTIGKPTTNSDVFAFEIFLLEVACGRKPVETKRSLEDAVLVDWVLECWKRGDILMTVDPRLEGSFAVEEMELVLKLGLLCAHRLPRARPTMRQVVQYLDGNATLPEKPLRGAVFKLLHILLCSSVFLKHLTIADQEVNQFIYHGFNGANMHLNGIAKILPSGLLALTNISFQQTGHAFFPFPLKFSKSSSTNSQSFSFSTNFVFAIVPQLPDLGGHGIAFTISPSLEFTGAWAIGFLGLFNSTDNGLSSNHVFAVELDTIFTPEFNDINNNHVGIDVNGLISNVSAPVAYFPDNERKNKSLELISGNPMQVWIDYDDVEKLLNVTVAPVISKKPGKPLLSTNIDLSLVLLDSMYVGFSSSTGSMASYHYILGWSFNRSGPSQSLDVSKLPSLPPKRESSKKTNLRIMVPSITASIVLIIISGSAIYRRKRFEELCEDWEQEYGPQRFSYRDLYKATKGFKDKQLLGFGGFGRVYRGVLPSSNTQVAVKKVSHDSQQGIKEFVAEIVTLGRLRHRNLVQLLGYCRRKGELLLVYDYMPNGSLDKLLFHNDTPNLNWVRRYQILRGVASALLYLHEEWEQVVLHRDVKASNVMLGADLNGRLGDFGLAKFYDHGSIPQTTCVVGTVGYLAPEVSRTGRVTTSSDVFAFGILMLEVACGRRPIEPERPSQEVILLDWVLECWKRGIILETSDPRLEGKYMVEEMELILKLGLLCTHPTPAARPVMRQVMQYLDRNASLPDILLDGPVRVKQNPEDHVVHIYNEELMFHGFNGKKEAHMKFPSFEHVLSSSCNVEIGVINLMQWVEQNPKDHVVHISVTSFELLQLTMFCNFNLE</sequence>
<dbReference type="InterPro" id="IPR017441">
    <property type="entry name" value="Protein_kinase_ATP_BS"/>
</dbReference>
<evidence type="ECO:0000256" key="4">
    <source>
        <dbReference type="ARBA" id="ARBA00010217"/>
    </source>
</evidence>
<keyword evidence="13" id="KW-0418">Kinase</keyword>
<evidence type="ECO:0000256" key="3">
    <source>
        <dbReference type="ARBA" id="ARBA00008536"/>
    </source>
</evidence>
<gene>
    <name evidence="23" type="ORF">GH714_027164</name>
</gene>
<dbReference type="SMART" id="SM00220">
    <property type="entry name" value="S_TKc"/>
    <property type="match status" value="1"/>
</dbReference>
<dbReference type="PANTHER" id="PTHR27007">
    <property type="match status" value="1"/>
</dbReference>
<dbReference type="GO" id="GO:0005524">
    <property type="term" value="F:ATP binding"/>
    <property type="evidence" value="ECO:0007669"/>
    <property type="project" value="UniProtKB-UniRule"/>
</dbReference>
<evidence type="ECO:0000256" key="8">
    <source>
        <dbReference type="ARBA" id="ARBA00022679"/>
    </source>
</evidence>
<dbReference type="EC" id="2.7.11.1" evidence="5"/>
<dbReference type="PROSITE" id="PS50011">
    <property type="entry name" value="PROTEIN_KINASE_DOM"/>
    <property type="match status" value="2"/>
</dbReference>
<keyword evidence="7" id="KW-0723">Serine/threonine-protein kinase</keyword>